<dbReference type="Pfam" id="PF06094">
    <property type="entry name" value="GGACT"/>
    <property type="match status" value="1"/>
</dbReference>
<dbReference type="Gene3D" id="3.10.490.10">
    <property type="entry name" value="Gamma-glutamyl cyclotransferase-like"/>
    <property type="match status" value="1"/>
</dbReference>
<proteinExistence type="predicted"/>
<accession>A0ABY5LG22</accession>
<feature type="domain" description="Gamma-glutamylcyclotransferase AIG2-like" evidence="1">
    <location>
        <begin position="5"/>
        <end position="110"/>
    </location>
</feature>
<dbReference type="SUPFAM" id="SSF110857">
    <property type="entry name" value="Gamma-glutamyl cyclotransferase-like"/>
    <property type="match status" value="1"/>
</dbReference>
<evidence type="ECO:0000313" key="3">
    <source>
        <dbReference type="Proteomes" id="UP001058602"/>
    </source>
</evidence>
<keyword evidence="3" id="KW-1185">Reference proteome</keyword>
<dbReference type="InterPro" id="IPR036568">
    <property type="entry name" value="GGCT-like_sf"/>
</dbReference>
<evidence type="ECO:0000313" key="2">
    <source>
        <dbReference type="EMBL" id="UUM30070.1"/>
    </source>
</evidence>
<reference evidence="2" key="1">
    <citation type="submission" date="2022-07" db="EMBL/GenBank/DDBJ databases">
        <title>Complete genome of Vibrio japonicus strain JCM 31412T and phylogenomic assessment of the Nereis clade of the genus Vibrio.</title>
        <authorList>
            <person name="Shlafstein M.D."/>
            <person name="Emsley S.A."/>
            <person name="Ushijima B."/>
            <person name="Videau P."/>
            <person name="Saw J.H."/>
        </authorList>
    </citation>
    <scope>NUCLEOTIDE SEQUENCE</scope>
    <source>
        <strain evidence="2">JCM 31412</strain>
    </source>
</reference>
<dbReference type="CDD" id="cd06661">
    <property type="entry name" value="GGCT_like"/>
    <property type="match status" value="1"/>
</dbReference>
<sequence>MTTYIFGYGSLMNSASRQLTGQTSAAIPAVVSGFKRYWGKIDSSYTLSPLVVNKGDGQVNGVILKIEDSELEGFDIRERGYHRVLIPASQIDCDHSIGESDHVWVYIKDDPEPPCELSPIVQTYVDTVLAGCLEISEQFAKQFIESTIGWHFPLVNDRHAPKYGNLAGVRSEHHQQIDGLLVDVKA</sequence>
<dbReference type="Proteomes" id="UP001058602">
    <property type="component" value="Chromosome 1"/>
</dbReference>
<dbReference type="InterPro" id="IPR009288">
    <property type="entry name" value="AIG2-like_dom"/>
</dbReference>
<protein>
    <submittedName>
        <fullName evidence="2">Gamma-glutamylcyclotransferase</fullName>
    </submittedName>
</protein>
<dbReference type="RefSeq" id="WP_257083860.1">
    <property type="nucleotide sequence ID" value="NZ_CP102096.1"/>
</dbReference>
<organism evidence="2 3">
    <name type="scientific">Vibrio japonicus</name>
    <dbReference type="NCBI Taxonomy" id="1824638"/>
    <lineage>
        <taxon>Bacteria</taxon>
        <taxon>Pseudomonadati</taxon>
        <taxon>Pseudomonadota</taxon>
        <taxon>Gammaproteobacteria</taxon>
        <taxon>Vibrionales</taxon>
        <taxon>Vibrionaceae</taxon>
        <taxon>Vibrio</taxon>
    </lineage>
</organism>
<gene>
    <name evidence="2" type="ORF">NP165_10170</name>
</gene>
<evidence type="ECO:0000259" key="1">
    <source>
        <dbReference type="Pfam" id="PF06094"/>
    </source>
</evidence>
<dbReference type="InterPro" id="IPR013024">
    <property type="entry name" value="GGCT-like"/>
</dbReference>
<name>A0ABY5LG22_9VIBR</name>
<dbReference type="EMBL" id="CP102096">
    <property type="protein sequence ID" value="UUM30070.1"/>
    <property type="molecule type" value="Genomic_DNA"/>
</dbReference>